<keyword evidence="2" id="KW-1185">Reference proteome</keyword>
<dbReference type="Pfam" id="PF23840">
    <property type="entry name" value="Phage_tail_terminator"/>
    <property type="match status" value="1"/>
</dbReference>
<name>A0A1I4DE70_9PROT</name>
<dbReference type="EMBL" id="FOSP01000021">
    <property type="protein sequence ID" value="SFK92114.1"/>
    <property type="molecule type" value="Genomic_DNA"/>
</dbReference>
<dbReference type="InterPro" id="IPR056912">
    <property type="entry name" value="Phage_JBD30_tail_term-like"/>
</dbReference>
<evidence type="ECO:0000313" key="2">
    <source>
        <dbReference type="Proteomes" id="UP000199533"/>
    </source>
</evidence>
<dbReference type="OrthoDB" id="8777962at2"/>
<dbReference type="Proteomes" id="UP000199533">
    <property type="component" value="Unassembled WGS sequence"/>
</dbReference>
<dbReference type="RefSeq" id="WP_090700710.1">
    <property type="nucleotide sequence ID" value="NZ_FOSP01000021.1"/>
</dbReference>
<evidence type="ECO:0000313" key="1">
    <source>
        <dbReference type="EMBL" id="SFK92114.1"/>
    </source>
</evidence>
<dbReference type="STRING" id="52441.SAMN05216302_102115"/>
<dbReference type="AlphaFoldDB" id="A0A1I4DE70"/>
<organism evidence="1 2">
    <name type="scientific">Nitrosomonas aestuarii</name>
    <dbReference type="NCBI Taxonomy" id="52441"/>
    <lineage>
        <taxon>Bacteria</taxon>
        <taxon>Pseudomonadati</taxon>
        <taxon>Pseudomonadota</taxon>
        <taxon>Betaproteobacteria</taxon>
        <taxon>Nitrosomonadales</taxon>
        <taxon>Nitrosomonadaceae</taxon>
        <taxon>Nitrosomonas</taxon>
    </lineage>
</organism>
<accession>A0A1I4DE70</accession>
<gene>
    <name evidence="1" type="ORF">SAMN05216302_102115</name>
</gene>
<sequence length="145" mass="16054">MAIELLDHQTIIDYLGAQAGKLRSVDGAAGLASASSNIKQPPVAFVVPLNDRASANATGTMVTRQNNTTRFAVIVAVQNLRDPRGDRARDDLRILRQDIMALLHGWTPNEAFDPIQYSGGRMLKLTNQVLWWQDEFSTSHIIRSI</sequence>
<reference evidence="2" key="1">
    <citation type="submission" date="2016-10" db="EMBL/GenBank/DDBJ databases">
        <authorList>
            <person name="Varghese N."/>
            <person name="Submissions S."/>
        </authorList>
    </citation>
    <scope>NUCLEOTIDE SEQUENCE [LARGE SCALE GENOMIC DNA]</scope>
    <source>
        <strain evidence="2">Nm69</strain>
    </source>
</reference>
<proteinExistence type="predicted"/>
<protein>
    <submittedName>
        <fullName evidence="1">Uncharacterized protein</fullName>
    </submittedName>
</protein>